<accession>A0ABQ5C4K8</accession>
<feature type="region of interest" description="Disordered" evidence="1">
    <location>
        <begin position="156"/>
        <end position="178"/>
    </location>
</feature>
<reference evidence="2" key="1">
    <citation type="journal article" date="2022" name="Int. J. Mol. Sci.">
        <title>Draft Genome of Tanacetum Coccineum: Genomic Comparison of Closely Related Tanacetum-Family Plants.</title>
        <authorList>
            <person name="Yamashiro T."/>
            <person name="Shiraishi A."/>
            <person name="Nakayama K."/>
            <person name="Satake H."/>
        </authorList>
    </citation>
    <scope>NUCLEOTIDE SEQUENCE</scope>
</reference>
<dbReference type="Proteomes" id="UP001151760">
    <property type="component" value="Unassembled WGS sequence"/>
</dbReference>
<dbReference type="EMBL" id="BQNB010013939">
    <property type="protein sequence ID" value="GJT22060.1"/>
    <property type="molecule type" value="Genomic_DNA"/>
</dbReference>
<evidence type="ECO:0000256" key="1">
    <source>
        <dbReference type="SAM" id="MobiDB-lite"/>
    </source>
</evidence>
<sequence length="204" mass="22564">MAGRLNMLYRDRHAHARTCLLIKREARMSQEAWGRSMNASDLTRLEVMSLRTTILGQQAVITELQAADSRRQAAITELLAADRGRQAQFIEVLKLLKRLQNQMTVFESQEGPAKGLAQPDAPEDAVPETTNTTSVTNAQLQEMIDQGVTAALAARDADRNTNGDDSHNSGTGVRRTERTARECTYTDFLKYQPLNFKGTEGVAG</sequence>
<gene>
    <name evidence="2" type="ORF">Tco_0891997</name>
</gene>
<feature type="compositionally biased region" description="Basic and acidic residues" evidence="1">
    <location>
        <begin position="156"/>
        <end position="167"/>
    </location>
</feature>
<reference evidence="2" key="2">
    <citation type="submission" date="2022-01" db="EMBL/GenBank/DDBJ databases">
        <authorList>
            <person name="Yamashiro T."/>
            <person name="Shiraishi A."/>
            <person name="Satake H."/>
            <person name="Nakayama K."/>
        </authorList>
    </citation>
    <scope>NUCLEOTIDE SEQUENCE</scope>
</reference>
<comment type="caution">
    <text evidence="2">The sequence shown here is derived from an EMBL/GenBank/DDBJ whole genome shotgun (WGS) entry which is preliminary data.</text>
</comment>
<name>A0ABQ5C4K8_9ASTR</name>
<evidence type="ECO:0000313" key="2">
    <source>
        <dbReference type="EMBL" id="GJT22060.1"/>
    </source>
</evidence>
<organism evidence="2 3">
    <name type="scientific">Tanacetum coccineum</name>
    <dbReference type="NCBI Taxonomy" id="301880"/>
    <lineage>
        <taxon>Eukaryota</taxon>
        <taxon>Viridiplantae</taxon>
        <taxon>Streptophyta</taxon>
        <taxon>Embryophyta</taxon>
        <taxon>Tracheophyta</taxon>
        <taxon>Spermatophyta</taxon>
        <taxon>Magnoliopsida</taxon>
        <taxon>eudicotyledons</taxon>
        <taxon>Gunneridae</taxon>
        <taxon>Pentapetalae</taxon>
        <taxon>asterids</taxon>
        <taxon>campanulids</taxon>
        <taxon>Asterales</taxon>
        <taxon>Asteraceae</taxon>
        <taxon>Asteroideae</taxon>
        <taxon>Anthemideae</taxon>
        <taxon>Anthemidinae</taxon>
        <taxon>Tanacetum</taxon>
    </lineage>
</organism>
<keyword evidence="3" id="KW-1185">Reference proteome</keyword>
<feature type="region of interest" description="Disordered" evidence="1">
    <location>
        <begin position="109"/>
        <end position="132"/>
    </location>
</feature>
<proteinExistence type="predicted"/>
<evidence type="ECO:0000313" key="3">
    <source>
        <dbReference type="Proteomes" id="UP001151760"/>
    </source>
</evidence>
<protein>
    <submittedName>
        <fullName evidence="2">Uncharacterized protein</fullName>
    </submittedName>
</protein>